<dbReference type="Proteomes" id="UP001517367">
    <property type="component" value="Unassembled WGS sequence"/>
</dbReference>
<sequence length="119" mass="13279">MSVLVGIDDNTDYKFGVIPYYRIYFGNSQKKATGFFIEANTAIMQVKDDRIYLIDMNGYDYSYRDESVTNFGLGAAAGGKFLTKSGFVGEVYLGVGRFFNGNSNVEAYPRIGITIGKRF</sequence>
<reference evidence="1 2" key="1">
    <citation type="submission" date="2024-12" db="EMBL/GenBank/DDBJ databases">
        <authorList>
            <person name="Hu S."/>
        </authorList>
    </citation>
    <scope>NUCLEOTIDE SEQUENCE [LARGE SCALE GENOMIC DNA]</scope>
    <source>
        <strain evidence="1 2">P-25</strain>
    </source>
</reference>
<name>A0ABW9JC25_9SPHI</name>
<comment type="caution">
    <text evidence="1">The sequence shown here is derived from an EMBL/GenBank/DDBJ whole genome shotgun (WGS) entry which is preliminary data.</text>
</comment>
<proteinExistence type="predicted"/>
<accession>A0ABW9JC25</accession>
<organism evidence="1 2">
    <name type="scientific">Pedobacter helvus</name>
    <dbReference type="NCBI Taxonomy" id="2563444"/>
    <lineage>
        <taxon>Bacteria</taxon>
        <taxon>Pseudomonadati</taxon>
        <taxon>Bacteroidota</taxon>
        <taxon>Sphingobacteriia</taxon>
        <taxon>Sphingobacteriales</taxon>
        <taxon>Sphingobacteriaceae</taxon>
        <taxon>Pedobacter</taxon>
    </lineage>
</organism>
<dbReference type="EMBL" id="SRMP02000001">
    <property type="protein sequence ID" value="MFN0289958.1"/>
    <property type="molecule type" value="Genomic_DNA"/>
</dbReference>
<evidence type="ECO:0000313" key="1">
    <source>
        <dbReference type="EMBL" id="MFN0289958.1"/>
    </source>
</evidence>
<gene>
    <name evidence="1" type="ORF">E5L68_001060</name>
</gene>
<evidence type="ECO:0008006" key="3">
    <source>
        <dbReference type="Google" id="ProtNLM"/>
    </source>
</evidence>
<keyword evidence="2" id="KW-1185">Reference proteome</keyword>
<protein>
    <recommendedName>
        <fullName evidence="3">DUF3575 domain-containing protein</fullName>
    </recommendedName>
</protein>
<evidence type="ECO:0000313" key="2">
    <source>
        <dbReference type="Proteomes" id="UP001517367"/>
    </source>
</evidence>
<dbReference type="RefSeq" id="WP_138727558.1">
    <property type="nucleotide sequence ID" value="NZ_SRMP02000001.1"/>
</dbReference>